<evidence type="ECO:0000313" key="6">
    <source>
        <dbReference type="Proteomes" id="UP000267821"/>
    </source>
</evidence>
<comment type="subunit">
    <text evidence="4">Component of the Mediator complex.</text>
</comment>
<dbReference type="Pfam" id="PF08612">
    <property type="entry name" value="Med20"/>
    <property type="match status" value="1"/>
</dbReference>
<comment type="function">
    <text evidence="4">Component of the Mediator complex, a coactivator involved in the regulated transcription of nearly all RNA polymerase II-dependent genes. Mediator functions as a bridge to convey information from gene-specific regulatory proteins to the basal RNA polymerase II transcription machinery. Mediator is recruited to promoters by direct interactions with regulatory proteins and serves as a scaffold for the assembly of a functional preinitiation complex with RNA polymerase II and the general transcription factors.</text>
</comment>
<evidence type="ECO:0000256" key="2">
    <source>
        <dbReference type="ARBA" id="ARBA00010743"/>
    </source>
</evidence>
<dbReference type="GO" id="GO:0006357">
    <property type="term" value="P:regulation of transcription by RNA polymerase II"/>
    <property type="evidence" value="ECO:0007669"/>
    <property type="project" value="InterPro"/>
</dbReference>
<name>A0A3N4LHA2_9PEZI</name>
<dbReference type="PANTHER" id="PTHR12465:SF0">
    <property type="entry name" value="MEDIATOR OF RNA POLYMERASE II TRANSCRIPTION SUBUNIT 20"/>
    <property type="match status" value="1"/>
</dbReference>
<keyword evidence="4" id="KW-0804">Transcription</keyword>
<reference evidence="5 6" key="1">
    <citation type="journal article" date="2018" name="Nat. Ecol. Evol.">
        <title>Pezizomycetes genomes reveal the molecular basis of ectomycorrhizal truffle lifestyle.</title>
        <authorList>
            <person name="Murat C."/>
            <person name="Payen T."/>
            <person name="Noel B."/>
            <person name="Kuo A."/>
            <person name="Morin E."/>
            <person name="Chen J."/>
            <person name="Kohler A."/>
            <person name="Krizsan K."/>
            <person name="Balestrini R."/>
            <person name="Da Silva C."/>
            <person name="Montanini B."/>
            <person name="Hainaut M."/>
            <person name="Levati E."/>
            <person name="Barry K.W."/>
            <person name="Belfiori B."/>
            <person name="Cichocki N."/>
            <person name="Clum A."/>
            <person name="Dockter R.B."/>
            <person name="Fauchery L."/>
            <person name="Guy J."/>
            <person name="Iotti M."/>
            <person name="Le Tacon F."/>
            <person name="Lindquist E.A."/>
            <person name="Lipzen A."/>
            <person name="Malagnac F."/>
            <person name="Mello A."/>
            <person name="Molinier V."/>
            <person name="Miyauchi S."/>
            <person name="Poulain J."/>
            <person name="Riccioni C."/>
            <person name="Rubini A."/>
            <person name="Sitrit Y."/>
            <person name="Splivallo R."/>
            <person name="Traeger S."/>
            <person name="Wang M."/>
            <person name="Zifcakova L."/>
            <person name="Wipf D."/>
            <person name="Zambonelli A."/>
            <person name="Paolocci F."/>
            <person name="Nowrousian M."/>
            <person name="Ottonello S."/>
            <person name="Baldrian P."/>
            <person name="Spatafora J.W."/>
            <person name="Henrissat B."/>
            <person name="Nagy L.G."/>
            <person name="Aury J.M."/>
            <person name="Wincker P."/>
            <person name="Grigoriev I.V."/>
            <person name="Bonfante P."/>
            <person name="Martin F.M."/>
        </authorList>
    </citation>
    <scope>NUCLEOTIDE SEQUENCE [LARGE SCALE GENOMIC DNA]</scope>
    <source>
        <strain evidence="5 6">ATCC MYA-4762</strain>
    </source>
</reference>
<dbReference type="EMBL" id="ML121553">
    <property type="protein sequence ID" value="RPB22274.1"/>
    <property type="molecule type" value="Genomic_DNA"/>
</dbReference>
<dbReference type="InParanoid" id="A0A3N4LHA2"/>
<comment type="subcellular location">
    <subcellularLocation>
        <location evidence="1 4">Nucleus</location>
    </subcellularLocation>
</comment>
<evidence type="ECO:0000256" key="1">
    <source>
        <dbReference type="ARBA" id="ARBA00004123"/>
    </source>
</evidence>
<dbReference type="Gene3D" id="3.30.310.180">
    <property type="match status" value="1"/>
</dbReference>
<keyword evidence="6" id="KW-1185">Reference proteome</keyword>
<dbReference type="InterPro" id="IPR013921">
    <property type="entry name" value="Mediator_Med20"/>
</dbReference>
<dbReference type="GO" id="GO:0016592">
    <property type="term" value="C:mediator complex"/>
    <property type="evidence" value="ECO:0007669"/>
    <property type="project" value="InterPro"/>
</dbReference>
<proteinExistence type="inferred from homology"/>
<accession>A0A3N4LHA2</accession>
<dbReference type="OrthoDB" id="1854899at2759"/>
<feature type="non-terminal residue" evidence="5">
    <location>
        <position position="1"/>
    </location>
</feature>
<dbReference type="GO" id="GO:0003713">
    <property type="term" value="F:transcription coactivator activity"/>
    <property type="evidence" value="ECO:0007669"/>
    <property type="project" value="TreeGrafter"/>
</dbReference>
<dbReference type="FunCoup" id="A0A3N4LHA2">
    <property type="interactions" value="199"/>
</dbReference>
<protein>
    <recommendedName>
        <fullName evidence="4">Mediator of RNA polymerase II transcription subunit 20</fullName>
    </recommendedName>
    <alternativeName>
        <fullName evidence="4">Mediator complex subunit 20</fullName>
    </alternativeName>
</protein>
<dbReference type="PANTHER" id="PTHR12465">
    <property type="entry name" value="UBIQUITIN SPECIFIC PROTEASE HOMOLOG 49"/>
    <property type="match status" value="1"/>
</dbReference>
<gene>
    <name evidence="4" type="primary">MED20</name>
    <name evidence="5" type="ORF">L211DRAFT_789153</name>
</gene>
<evidence type="ECO:0000313" key="5">
    <source>
        <dbReference type="EMBL" id="RPB22274.1"/>
    </source>
</evidence>
<evidence type="ECO:0000256" key="4">
    <source>
        <dbReference type="RuleBase" id="RU364152"/>
    </source>
</evidence>
<keyword evidence="3 4" id="KW-0539">Nucleus</keyword>
<dbReference type="Proteomes" id="UP000267821">
    <property type="component" value="Unassembled WGS sequence"/>
</dbReference>
<sequence>DRLNKLHNPTLYSKWAFEHRLYREAPLPPPTSPSTIQVLELSNHAKAFTLAGSSIITIDRDFDTLVKNKMGALWHIRQTLKAQQGDCYEVDDFRVKIAQVFQGQDVKGVLIEVEYTPCQYLAQGEPIIRDFIEQLRLPNAREFFRPKDYNPASAGEDKVFTILDTGRQYMELLRMR</sequence>
<evidence type="ECO:0000256" key="3">
    <source>
        <dbReference type="ARBA" id="ARBA00023242"/>
    </source>
</evidence>
<comment type="similarity">
    <text evidence="2 4">Belongs to the Mediator complex subunit 20 family.</text>
</comment>
<organism evidence="5 6">
    <name type="scientific">Terfezia boudieri ATCC MYA-4762</name>
    <dbReference type="NCBI Taxonomy" id="1051890"/>
    <lineage>
        <taxon>Eukaryota</taxon>
        <taxon>Fungi</taxon>
        <taxon>Dikarya</taxon>
        <taxon>Ascomycota</taxon>
        <taxon>Pezizomycotina</taxon>
        <taxon>Pezizomycetes</taxon>
        <taxon>Pezizales</taxon>
        <taxon>Pezizaceae</taxon>
        <taxon>Terfezia</taxon>
    </lineage>
</organism>
<dbReference type="STRING" id="1051890.A0A3N4LHA2"/>
<keyword evidence="4" id="KW-0010">Activator</keyword>
<dbReference type="AlphaFoldDB" id="A0A3N4LHA2"/>
<keyword evidence="4" id="KW-0805">Transcription regulation</keyword>